<dbReference type="InterPro" id="IPR010982">
    <property type="entry name" value="Lambda_DNA-bd_dom_sf"/>
</dbReference>
<proteinExistence type="predicted"/>
<sequence length="136" mass="14827">MTGAEIKEAREARGWSLERLSTACGVSPQLLAEIECGGAAGQNLNRILKSLGVYVEGDEVTAGTPVKIIDDQPDDDAVVIFDQPQTSVYRNGKGGVVILQKGTRPFDRDEDQFVYFSTDEAVRRLIQALKREIGDA</sequence>
<feature type="domain" description="HTH cro/C1-type" evidence="1">
    <location>
        <begin position="6"/>
        <end position="60"/>
    </location>
</feature>
<reference evidence="2 3" key="1">
    <citation type="submission" date="2018-02" db="EMBL/GenBank/DDBJ databases">
        <title>Complete genome sequence of Agrobacterium tumefaciens 1D1609.</title>
        <authorList>
            <person name="Cho S.-T."/>
            <person name="Haryono M."/>
            <person name="Chang H.-H."/>
            <person name="Santos M.N."/>
            <person name="Lai E.-M."/>
            <person name="Kuo C.-H."/>
        </authorList>
    </citation>
    <scope>NUCLEOTIDE SEQUENCE [LARGE SCALE GENOMIC DNA]</scope>
    <source>
        <strain evidence="2 3">1D1609</strain>
    </source>
</reference>
<dbReference type="InterPro" id="IPR001387">
    <property type="entry name" value="Cro/C1-type_HTH"/>
</dbReference>
<dbReference type="RefSeq" id="WP_104679304.1">
    <property type="nucleotide sequence ID" value="NZ_CP026924.1"/>
</dbReference>
<organism evidence="2 3">
    <name type="scientific">Agrobacterium tumefaciens</name>
    <dbReference type="NCBI Taxonomy" id="358"/>
    <lineage>
        <taxon>Bacteria</taxon>
        <taxon>Pseudomonadati</taxon>
        <taxon>Pseudomonadota</taxon>
        <taxon>Alphaproteobacteria</taxon>
        <taxon>Hyphomicrobiales</taxon>
        <taxon>Rhizobiaceae</taxon>
        <taxon>Rhizobium/Agrobacterium group</taxon>
        <taxon>Agrobacterium</taxon>
        <taxon>Agrobacterium tumefaciens complex</taxon>
    </lineage>
</organism>
<dbReference type="AlphaFoldDB" id="A0A2L2L8F8"/>
<dbReference type="GO" id="GO:0003677">
    <property type="term" value="F:DNA binding"/>
    <property type="evidence" value="ECO:0007669"/>
    <property type="project" value="InterPro"/>
</dbReference>
<evidence type="ECO:0000313" key="3">
    <source>
        <dbReference type="Proteomes" id="UP000237717"/>
    </source>
</evidence>
<dbReference type="SUPFAM" id="SSF47413">
    <property type="entry name" value="lambda repressor-like DNA-binding domains"/>
    <property type="match status" value="1"/>
</dbReference>
<dbReference type="CDD" id="cd00093">
    <property type="entry name" value="HTH_XRE"/>
    <property type="match status" value="1"/>
</dbReference>
<dbReference type="EMBL" id="CP026924">
    <property type="protein sequence ID" value="AVH40634.1"/>
    <property type="molecule type" value="Genomic_DNA"/>
</dbReference>
<dbReference type="Proteomes" id="UP000237717">
    <property type="component" value="Chromosome I"/>
</dbReference>
<protein>
    <recommendedName>
        <fullName evidence="1">HTH cro/C1-type domain-containing protein</fullName>
    </recommendedName>
</protein>
<dbReference type="PROSITE" id="PS50943">
    <property type="entry name" value="HTH_CROC1"/>
    <property type="match status" value="1"/>
</dbReference>
<dbReference type="SMART" id="SM00530">
    <property type="entry name" value="HTH_XRE"/>
    <property type="match status" value="1"/>
</dbReference>
<accession>A0A2L2L8F8</accession>
<dbReference type="Gene3D" id="1.10.260.40">
    <property type="entry name" value="lambda repressor-like DNA-binding domains"/>
    <property type="match status" value="1"/>
</dbReference>
<evidence type="ECO:0000313" key="2">
    <source>
        <dbReference type="EMBL" id="AVH40634.1"/>
    </source>
</evidence>
<name>A0A2L2L8F8_AGRTU</name>
<dbReference type="Pfam" id="PF01381">
    <property type="entry name" value="HTH_3"/>
    <property type="match status" value="1"/>
</dbReference>
<gene>
    <name evidence="2" type="ORF">At1D1609_05820</name>
</gene>
<evidence type="ECO:0000259" key="1">
    <source>
        <dbReference type="PROSITE" id="PS50943"/>
    </source>
</evidence>